<protein>
    <recommendedName>
        <fullName evidence="2">Sulfatase-modifying factor enzyme-like domain-containing protein</fullName>
    </recommendedName>
</protein>
<dbReference type="PANTHER" id="PTHR23150">
    <property type="entry name" value="SULFATASE MODIFYING FACTOR 1, 2"/>
    <property type="match status" value="1"/>
</dbReference>
<feature type="domain" description="Sulfatase-modifying factor enzyme-like" evidence="2">
    <location>
        <begin position="277"/>
        <end position="504"/>
    </location>
</feature>
<organism evidence="3">
    <name type="scientific">marine metagenome</name>
    <dbReference type="NCBI Taxonomy" id="408172"/>
    <lineage>
        <taxon>unclassified sequences</taxon>
        <taxon>metagenomes</taxon>
        <taxon>ecological metagenomes</taxon>
    </lineage>
</organism>
<dbReference type="Pfam" id="PF03781">
    <property type="entry name" value="FGE-sulfatase"/>
    <property type="match status" value="1"/>
</dbReference>
<dbReference type="InterPro" id="IPR051043">
    <property type="entry name" value="Sulfatase_Mod_Factor_Kinase"/>
</dbReference>
<dbReference type="InterPro" id="IPR005532">
    <property type="entry name" value="SUMF_dom"/>
</dbReference>
<gene>
    <name evidence="3" type="ORF">METZ01_LOCUS39597</name>
</gene>
<accession>A0A381RBL4</accession>
<dbReference type="Gene3D" id="3.90.1580.10">
    <property type="entry name" value="paralog of FGE (formylglycine-generating enzyme)"/>
    <property type="match status" value="1"/>
</dbReference>
<keyword evidence="1" id="KW-0472">Membrane</keyword>
<dbReference type="SUPFAM" id="SSF56436">
    <property type="entry name" value="C-type lectin-like"/>
    <property type="match status" value="1"/>
</dbReference>
<evidence type="ECO:0000256" key="1">
    <source>
        <dbReference type="SAM" id="Phobius"/>
    </source>
</evidence>
<dbReference type="PANTHER" id="PTHR23150:SF19">
    <property type="entry name" value="FORMYLGLYCINE-GENERATING ENZYME"/>
    <property type="match status" value="1"/>
</dbReference>
<sequence length="514" mass="58277">MFGITEKLKMFQPENQKYVMKNELVNVTSSTILTLIFLAFFSFFLFFSEVLFAAPFSSESEAIFDSKLEIAAKNISARLLENEPEVVVAVVDLVNYETQERDSRADALEEQLTNLLYEIQPNQVVPYFEIVYLRLEWKSRFPDILHGPLTEDIAKLTDADWLLTGTHKTIGGLLYVSLKLYDLKSGNLLWQTVVGSERTAENEEAESVLEEMLTEKIEQKSSELSFQQTAQVHVPNFSPPSQYRSLEQEAGVESKVEFPPVLIPPSVEENVAKIPQAMLKIPAGEFLMGSDLGDEDELPDHLVFIQSFYLDQHEVTNEEYSKCLTCERGHGGFDTTDPQQPVVYVDWKNAAAFCKAQNKRLPTEAEWEYAAKAGSETKYSYGDDISLLDNYAWLETNTVDLGLWGAKNVSTKQANQWGVFDLHGNVMEWVQNYYTQDYFSSVRQPNNPKGPIAPLDEKYPLRVVRGGAWGGRYAAGTPAGLRSAKRYAFVEWTRSFQIGFRCAKDVHAKIVTYE</sequence>
<feature type="transmembrane region" description="Helical" evidence="1">
    <location>
        <begin position="24"/>
        <end position="47"/>
    </location>
</feature>
<proteinExistence type="predicted"/>
<dbReference type="GO" id="GO:0120147">
    <property type="term" value="F:formylglycine-generating oxidase activity"/>
    <property type="evidence" value="ECO:0007669"/>
    <property type="project" value="TreeGrafter"/>
</dbReference>
<dbReference type="EMBL" id="UINC01001697">
    <property type="protein sequence ID" value="SUZ86743.1"/>
    <property type="molecule type" value="Genomic_DNA"/>
</dbReference>
<keyword evidence="1" id="KW-1133">Transmembrane helix</keyword>
<dbReference type="InterPro" id="IPR042095">
    <property type="entry name" value="SUMF_sf"/>
</dbReference>
<dbReference type="InterPro" id="IPR016187">
    <property type="entry name" value="CTDL_fold"/>
</dbReference>
<keyword evidence="1" id="KW-0812">Transmembrane</keyword>
<evidence type="ECO:0000259" key="2">
    <source>
        <dbReference type="Pfam" id="PF03781"/>
    </source>
</evidence>
<dbReference type="AlphaFoldDB" id="A0A381RBL4"/>
<reference evidence="3" key="1">
    <citation type="submission" date="2018-05" db="EMBL/GenBank/DDBJ databases">
        <authorList>
            <person name="Lanie J.A."/>
            <person name="Ng W.-L."/>
            <person name="Kazmierczak K.M."/>
            <person name="Andrzejewski T.M."/>
            <person name="Davidsen T.M."/>
            <person name="Wayne K.J."/>
            <person name="Tettelin H."/>
            <person name="Glass J.I."/>
            <person name="Rusch D."/>
            <person name="Podicherti R."/>
            <person name="Tsui H.-C.T."/>
            <person name="Winkler M.E."/>
        </authorList>
    </citation>
    <scope>NUCLEOTIDE SEQUENCE</scope>
</reference>
<evidence type="ECO:0000313" key="3">
    <source>
        <dbReference type="EMBL" id="SUZ86743.1"/>
    </source>
</evidence>
<name>A0A381RBL4_9ZZZZ</name>